<evidence type="ECO:0000313" key="1">
    <source>
        <dbReference type="EMBL" id="DAE30293.1"/>
    </source>
</evidence>
<organism evidence="1">
    <name type="scientific">virus sp. ct5rm7</name>
    <dbReference type="NCBI Taxonomy" id="2827298"/>
    <lineage>
        <taxon>Viruses</taxon>
    </lineage>
</organism>
<sequence>MKSLLRIMMWLVSTAGLAGMASCSSEPNDVWLCGNLSDGTAVYWINGEQHTLESPGGEAVAYDMVVVNGDVYVAGQLQPKDQTKQACAVYWHNGKIHLLTDGSYMSCAKAVTVTDAGDVITAGYAYDGPVTRTRSSKFEYTHRRMSVAKCWKNNTELYSLTDGKWDAACEDVIMYGPNILLMGYDLERNRFERFVDPYYRQPSIWINGNPYGKSTPKSEWEPLHDGCGAFYTACYNGIDLRIAGYSDHNLESYGYDACYWDEQGWEKELPDSHNVRITGSCTDLSDWYLCGTNDDNQGVYWKNGKSVKLTPDGSPLTSSADAIAVLHGEVYVAGTKQGRGGYWRNGEFQPLEARVENMVGIYIKEKQK</sequence>
<dbReference type="PROSITE" id="PS51257">
    <property type="entry name" value="PROKAR_LIPOPROTEIN"/>
    <property type="match status" value="1"/>
</dbReference>
<name>A0A8S5RGU2_9VIRU</name>
<proteinExistence type="predicted"/>
<protein>
    <submittedName>
        <fullName evidence="1">Uncharacterized protein</fullName>
    </submittedName>
</protein>
<accession>A0A8S5RGU2</accession>
<dbReference type="EMBL" id="BK059103">
    <property type="protein sequence ID" value="DAE30293.1"/>
    <property type="molecule type" value="Genomic_DNA"/>
</dbReference>
<reference evidence="1" key="1">
    <citation type="journal article" date="2021" name="Proc. Natl. Acad. Sci. U.S.A.">
        <title>A Catalog of Tens of Thousands of Viruses from Human Metagenomes Reveals Hidden Associations with Chronic Diseases.</title>
        <authorList>
            <person name="Tisza M.J."/>
            <person name="Buck C.B."/>
        </authorList>
    </citation>
    <scope>NUCLEOTIDE SEQUENCE</scope>
    <source>
        <strain evidence="1">Ct5rm7</strain>
    </source>
</reference>